<dbReference type="PANTHER" id="PTHR12694">
    <property type="entry name" value="TRANSCRIPTION INITIATION FACTOR IIA SUBUNIT 1"/>
    <property type="match status" value="1"/>
</dbReference>
<evidence type="ECO:0000256" key="1">
    <source>
        <dbReference type="ARBA" id="ARBA00004123"/>
    </source>
</evidence>
<dbReference type="PANTHER" id="PTHR12694:SF8">
    <property type="entry name" value="TRANSCRIPTION INITIATION FACTOR IIA SUBUNIT 1"/>
    <property type="match status" value="1"/>
</dbReference>
<name>A0A8H6Z7Q9_9AGAR</name>
<dbReference type="OrthoDB" id="6275927at2759"/>
<feature type="region of interest" description="Disordered" evidence="5">
    <location>
        <begin position="98"/>
        <end position="129"/>
    </location>
</feature>
<dbReference type="AlphaFoldDB" id="A0A8H6Z7Q9"/>
<comment type="caution">
    <text evidence="6">The sequence shown here is derived from an EMBL/GenBank/DDBJ whole genome shotgun (WGS) entry which is preliminary data.</text>
</comment>
<feature type="compositionally biased region" description="Basic and acidic residues" evidence="5">
    <location>
        <begin position="245"/>
        <end position="254"/>
    </location>
</feature>
<dbReference type="GO" id="GO:0005672">
    <property type="term" value="C:transcription factor TFIIA complex"/>
    <property type="evidence" value="ECO:0007669"/>
    <property type="project" value="InterPro"/>
</dbReference>
<dbReference type="EMBL" id="JACAZI010000001">
    <property type="protein sequence ID" value="KAF7371881.1"/>
    <property type="molecule type" value="Genomic_DNA"/>
</dbReference>
<dbReference type="Proteomes" id="UP000620124">
    <property type="component" value="Unassembled WGS sequence"/>
</dbReference>
<proteinExistence type="inferred from homology"/>
<dbReference type="GO" id="GO:0006367">
    <property type="term" value="P:transcription initiation at RNA polymerase II promoter"/>
    <property type="evidence" value="ECO:0007669"/>
    <property type="project" value="InterPro"/>
</dbReference>
<protein>
    <submittedName>
        <fullName evidence="6">Transcription initiation factor IIA large subunit</fullName>
    </submittedName>
</protein>
<feature type="region of interest" description="Disordered" evidence="5">
    <location>
        <begin position="240"/>
        <end position="296"/>
    </location>
</feature>
<dbReference type="SMART" id="SM01371">
    <property type="entry name" value="TFIIA"/>
    <property type="match status" value="1"/>
</dbReference>
<dbReference type="Gene3D" id="1.10.287.100">
    <property type="match status" value="1"/>
</dbReference>
<gene>
    <name evidence="6" type="ORF">MVEN_00045300</name>
</gene>
<dbReference type="Gene3D" id="2.30.18.10">
    <property type="entry name" value="Transcription factor IIA (TFIIA), beta-barrel domain"/>
    <property type="match status" value="1"/>
</dbReference>
<accession>A0A8H6Z7Q9</accession>
<evidence type="ECO:0000256" key="5">
    <source>
        <dbReference type="SAM" id="MobiDB-lite"/>
    </source>
</evidence>
<evidence type="ECO:0000313" key="7">
    <source>
        <dbReference type="Proteomes" id="UP000620124"/>
    </source>
</evidence>
<dbReference type="CDD" id="cd07976">
    <property type="entry name" value="TFIIA_alpha_beta_like"/>
    <property type="match status" value="1"/>
</dbReference>
<keyword evidence="4" id="KW-0539">Nucleus</keyword>
<evidence type="ECO:0000256" key="2">
    <source>
        <dbReference type="ARBA" id="ARBA00010059"/>
    </source>
</evidence>
<evidence type="ECO:0000256" key="4">
    <source>
        <dbReference type="ARBA" id="ARBA00023242"/>
    </source>
</evidence>
<dbReference type="InterPro" id="IPR009088">
    <property type="entry name" value="TFIIA_b-brl"/>
</dbReference>
<dbReference type="SUPFAM" id="SSF47396">
    <property type="entry name" value="Transcription factor IIA (TFIIA), alpha-helical domain"/>
    <property type="match status" value="1"/>
</dbReference>
<keyword evidence="7" id="KW-1185">Reference proteome</keyword>
<comment type="similarity">
    <text evidence="2">Belongs to the TFIIA subunit 1 family.</text>
</comment>
<dbReference type="InterPro" id="IPR004855">
    <property type="entry name" value="TFIIA_asu/bsu"/>
</dbReference>
<reference evidence="6" key="1">
    <citation type="submission" date="2020-05" db="EMBL/GenBank/DDBJ databases">
        <title>Mycena genomes resolve the evolution of fungal bioluminescence.</title>
        <authorList>
            <person name="Tsai I.J."/>
        </authorList>
    </citation>
    <scope>NUCLEOTIDE SEQUENCE</scope>
    <source>
        <strain evidence="6">CCC161011</strain>
    </source>
</reference>
<sequence>MRYVPGRFPSSPYSVSTASAYYLAARACHRQHNLIPPRLHDCTHAPSVFPLRFTSQPPPLRTAARVHSVPAARSANAVSHAVANAVRTIDSMQETTCAPRGLSSSHLRRAHAHNDKRDESMDEGGTSPVTLLNEPHIYHNVIDDVISAIRQDFKDYCVPEDVLAKLQHKWEDKIIASRVAEFEPPSSAPHLPPYAAMQMMPQHTPVHHSYAPSLQPQIAQQSPIDNRYIRNGATYPFPLLPSPKINDKSPDPDCTKSVFSFGHGPPQGLAPIPQVDGPSENSDDSPTSAPPAYPSRIAYPSLPQPQVWSLTAPVDSETINSDLDDSDTGDEDLVDSAGANPDIVFCTYDKVAHVKSKWKCVLKDGMIHANGKDYLFSRCTGEFDWV</sequence>
<dbReference type="Pfam" id="PF03153">
    <property type="entry name" value="TFIIA"/>
    <property type="match status" value="2"/>
</dbReference>
<evidence type="ECO:0000256" key="3">
    <source>
        <dbReference type="ARBA" id="ARBA00023163"/>
    </source>
</evidence>
<comment type="subcellular location">
    <subcellularLocation>
        <location evidence="1">Nucleus</location>
    </subcellularLocation>
</comment>
<organism evidence="6 7">
    <name type="scientific">Mycena venus</name>
    <dbReference type="NCBI Taxonomy" id="2733690"/>
    <lineage>
        <taxon>Eukaryota</taxon>
        <taxon>Fungi</taxon>
        <taxon>Dikarya</taxon>
        <taxon>Basidiomycota</taxon>
        <taxon>Agaricomycotina</taxon>
        <taxon>Agaricomycetes</taxon>
        <taxon>Agaricomycetidae</taxon>
        <taxon>Agaricales</taxon>
        <taxon>Marasmiineae</taxon>
        <taxon>Mycenaceae</taxon>
        <taxon>Mycena</taxon>
    </lineage>
</organism>
<evidence type="ECO:0000313" key="6">
    <source>
        <dbReference type="EMBL" id="KAF7371881.1"/>
    </source>
</evidence>
<keyword evidence="3" id="KW-0804">Transcription</keyword>
<dbReference type="SUPFAM" id="SSF50784">
    <property type="entry name" value="Transcription factor IIA (TFIIA), beta-barrel domain"/>
    <property type="match status" value="1"/>
</dbReference>